<feature type="compositionally biased region" description="Pro residues" evidence="4">
    <location>
        <begin position="306"/>
        <end position="321"/>
    </location>
</feature>
<dbReference type="PROSITE" id="PS50102">
    <property type="entry name" value="RRM"/>
    <property type="match status" value="1"/>
</dbReference>
<keyword evidence="1" id="KW-0677">Repeat</keyword>
<reference evidence="6" key="1">
    <citation type="submission" date="2020-05" db="EMBL/GenBank/DDBJ databases">
        <title>Mycena genomes resolve the evolution of fungal bioluminescence.</title>
        <authorList>
            <person name="Tsai I.J."/>
        </authorList>
    </citation>
    <scope>NUCLEOTIDE SEQUENCE</scope>
    <source>
        <strain evidence="6">CCC161011</strain>
    </source>
</reference>
<name>A0A8H6XVB4_9AGAR</name>
<gene>
    <name evidence="6" type="ORF">MVEN_01495700</name>
</gene>
<dbReference type="SUPFAM" id="SSF54928">
    <property type="entry name" value="RNA-binding domain, RBD"/>
    <property type="match status" value="1"/>
</dbReference>
<feature type="region of interest" description="Disordered" evidence="4">
    <location>
        <begin position="73"/>
        <end position="139"/>
    </location>
</feature>
<dbReference type="PANTHER" id="PTHR47640:SF10">
    <property type="entry name" value="TRNA SELENOCYSTEINE 1-ASSOCIATED PROTEIN 1-RELATED"/>
    <property type="match status" value="1"/>
</dbReference>
<dbReference type="PANTHER" id="PTHR47640">
    <property type="entry name" value="TRNA SELENOCYSTEINE 1-ASSOCIATED PROTEIN 1-RELATED-RELATED"/>
    <property type="match status" value="1"/>
</dbReference>
<evidence type="ECO:0000256" key="3">
    <source>
        <dbReference type="PROSITE-ProRule" id="PRU00176"/>
    </source>
</evidence>
<evidence type="ECO:0000256" key="4">
    <source>
        <dbReference type="SAM" id="MobiDB-lite"/>
    </source>
</evidence>
<dbReference type="GO" id="GO:0005829">
    <property type="term" value="C:cytosol"/>
    <property type="evidence" value="ECO:0007669"/>
    <property type="project" value="TreeGrafter"/>
</dbReference>
<evidence type="ECO:0000313" key="6">
    <source>
        <dbReference type="EMBL" id="KAF7347399.1"/>
    </source>
</evidence>
<feature type="region of interest" description="Disordered" evidence="4">
    <location>
        <begin position="300"/>
        <end position="346"/>
    </location>
</feature>
<dbReference type="InterPro" id="IPR012677">
    <property type="entry name" value="Nucleotide-bd_a/b_plait_sf"/>
</dbReference>
<dbReference type="OrthoDB" id="446113at2759"/>
<dbReference type="GO" id="GO:0003729">
    <property type="term" value="F:mRNA binding"/>
    <property type="evidence" value="ECO:0007669"/>
    <property type="project" value="InterPro"/>
</dbReference>
<accession>A0A8H6XVB4</accession>
<dbReference type="InterPro" id="IPR000504">
    <property type="entry name" value="RRM_dom"/>
</dbReference>
<feature type="compositionally biased region" description="Polar residues" evidence="4">
    <location>
        <begin position="105"/>
        <end position="114"/>
    </location>
</feature>
<dbReference type="Proteomes" id="UP000620124">
    <property type="component" value="Unassembled WGS sequence"/>
</dbReference>
<keyword evidence="2 3" id="KW-0694">RNA-binding</keyword>
<keyword evidence="7" id="KW-1185">Reference proteome</keyword>
<evidence type="ECO:0000256" key="1">
    <source>
        <dbReference type="ARBA" id="ARBA00022737"/>
    </source>
</evidence>
<protein>
    <submittedName>
        <fullName evidence="6">Mrna binding post-transcriptional regulator</fullName>
    </submittedName>
</protein>
<proteinExistence type="predicted"/>
<organism evidence="6 7">
    <name type="scientific">Mycena venus</name>
    <dbReference type="NCBI Taxonomy" id="2733690"/>
    <lineage>
        <taxon>Eukaryota</taxon>
        <taxon>Fungi</taxon>
        <taxon>Dikarya</taxon>
        <taxon>Basidiomycota</taxon>
        <taxon>Agaricomycotina</taxon>
        <taxon>Agaricomycetes</taxon>
        <taxon>Agaricomycetidae</taxon>
        <taxon>Agaricales</taxon>
        <taxon>Marasmiineae</taxon>
        <taxon>Mycenaceae</taxon>
        <taxon>Mycena</taxon>
    </lineage>
</organism>
<dbReference type="GO" id="GO:0006376">
    <property type="term" value="P:mRNA splice site recognition"/>
    <property type="evidence" value="ECO:0007669"/>
    <property type="project" value="TreeGrafter"/>
</dbReference>
<dbReference type="Gene3D" id="3.30.70.330">
    <property type="match status" value="1"/>
</dbReference>
<dbReference type="AlphaFoldDB" id="A0A8H6XVB4"/>
<feature type="domain" description="RRM" evidence="5">
    <location>
        <begin position="210"/>
        <end position="304"/>
    </location>
</feature>
<comment type="caution">
    <text evidence="6">The sequence shown here is derived from an EMBL/GenBank/DDBJ whole genome shotgun (WGS) entry which is preliminary data.</text>
</comment>
<evidence type="ECO:0000259" key="5">
    <source>
        <dbReference type="PROSITE" id="PS50102"/>
    </source>
</evidence>
<evidence type="ECO:0000256" key="2">
    <source>
        <dbReference type="ARBA" id="ARBA00022884"/>
    </source>
</evidence>
<sequence length="748" mass="81920">MSSLRRIGALIRREAVCGAGPTRHIDGCIKGALKKQTLLLFQSHPQHAKRLALKSLTTSMTEYIPLKHLGKKISHQPAGTPFDPRPPQSNSLPLPHPQDRRVSGSGVTNSSAQTEAPGMTPQPELPPPSSTSASSKANSLDVIASTNEKSDANLPIARPNGAHGMAVNVNSGLSMGSSRGDMGVEGVYMAGGVNTSMPGGGENSQYPEEYSIVVSNLAPETSNEDLIAVFYDPSRCLGIGEPGPSKLMRPFTSCKTAKIVLDPMTGVSHGRVSFTDKEDQRRALVEMNGLCCRSQPMHISAATAEPNPPPSDLAPPLPAPPSSSDISPSSPVRTSRGSSSVTAASSVPTSIPNFYQTSRGQALLDDLRDLDLCLRAWNCLPVACVSTFGAIDRLQDLCMELEPLLKTDCVDQKTQARLAHLFQRIRDVGQDMTQSILGSDKLAPLYRRFYEQIEKGGDTGDTIRELQKLVHDESEKAKLRMAAYQRLIDYYNESGRNELHALLTASSKAARNAGLKADSSFSSKDENQMIYHTMEEVDSDLTTIGQAFKRSNEFWANMQRNFKTAPMPFVVANPHIPEPVAQKIHTDLQAIRGSVQKCRPPVEDFDAIVQCAADLSTNCAKVAQSQTSVQAHLQSAACNRKNAGKALKPLQKELESAVKVYQEMKEQFTKYKQTIYQMFWWGTNRSSEKIDPVAVAFIDSHKYPRYLLPFESAMEGIRREFAGMRGCELFFQKLTQMDLRRLGGIPQQ</sequence>
<dbReference type="InterPro" id="IPR035979">
    <property type="entry name" value="RBD_domain_sf"/>
</dbReference>
<feature type="compositionally biased region" description="Low complexity" evidence="4">
    <location>
        <begin position="322"/>
        <end position="346"/>
    </location>
</feature>
<dbReference type="InterPro" id="IPR050825">
    <property type="entry name" value="RBM42_RBP45_47-like"/>
</dbReference>
<dbReference type="EMBL" id="JACAZI010000012">
    <property type="protein sequence ID" value="KAF7347399.1"/>
    <property type="molecule type" value="Genomic_DNA"/>
</dbReference>
<evidence type="ECO:0000313" key="7">
    <source>
        <dbReference type="Proteomes" id="UP000620124"/>
    </source>
</evidence>